<dbReference type="PANTHER" id="PTHR37164">
    <property type="entry name" value="BACTERIOHEMERYTHRIN"/>
    <property type="match status" value="1"/>
</dbReference>
<dbReference type="InterPro" id="IPR012827">
    <property type="entry name" value="Hemerythrin_metal-bd"/>
</dbReference>
<name>A0A7G9RPD9_9BURK</name>
<evidence type="ECO:0000259" key="5">
    <source>
        <dbReference type="Pfam" id="PF01814"/>
    </source>
</evidence>
<dbReference type="InterPro" id="IPR050669">
    <property type="entry name" value="Hemerythrin"/>
</dbReference>
<dbReference type="RefSeq" id="WP_187597717.1">
    <property type="nucleotide sequence ID" value="NZ_CP060714.1"/>
</dbReference>
<organism evidence="6 7">
    <name type="scientific">Diaphorobacter ruginosibacter</name>
    <dbReference type="NCBI Taxonomy" id="1715720"/>
    <lineage>
        <taxon>Bacteria</taxon>
        <taxon>Pseudomonadati</taxon>
        <taxon>Pseudomonadota</taxon>
        <taxon>Betaproteobacteria</taxon>
        <taxon>Burkholderiales</taxon>
        <taxon>Comamonadaceae</taxon>
        <taxon>Diaphorobacter</taxon>
    </lineage>
</organism>
<feature type="compositionally biased region" description="Basic and acidic residues" evidence="4">
    <location>
        <begin position="156"/>
        <end position="167"/>
    </location>
</feature>
<feature type="domain" description="Hemerythrin-like" evidence="5">
    <location>
        <begin position="16"/>
        <end position="119"/>
    </location>
</feature>
<dbReference type="EMBL" id="CP060714">
    <property type="protein sequence ID" value="QNN57464.1"/>
    <property type="molecule type" value="Genomic_DNA"/>
</dbReference>
<evidence type="ECO:0000313" key="6">
    <source>
        <dbReference type="EMBL" id="QNN57464.1"/>
    </source>
</evidence>
<evidence type="ECO:0000256" key="1">
    <source>
        <dbReference type="ARBA" id="ARBA00010587"/>
    </source>
</evidence>
<evidence type="ECO:0000256" key="4">
    <source>
        <dbReference type="SAM" id="MobiDB-lite"/>
    </source>
</evidence>
<dbReference type="Pfam" id="PF01814">
    <property type="entry name" value="Hemerythrin"/>
    <property type="match status" value="1"/>
</dbReference>
<dbReference type="InterPro" id="IPR035938">
    <property type="entry name" value="Hemerythrin-like_sf"/>
</dbReference>
<dbReference type="GO" id="GO:0046872">
    <property type="term" value="F:metal ion binding"/>
    <property type="evidence" value="ECO:0007669"/>
    <property type="project" value="UniProtKB-KW"/>
</dbReference>
<dbReference type="AlphaFoldDB" id="A0A7G9RPD9"/>
<dbReference type="NCBIfam" id="TIGR02481">
    <property type="entry name" value="hemeryth_dom"/>
    <property type="match status" value="1"/>
</dbReference>
<dbReference type="InterPro" id="IPR012312">
    <property type="entry name" value="Hemerythrin-like"/>
</dbReference>
<gene>
    <name evidence="6" type="ORF">H9K76_00730</name>
</gene>
<protein>
    <submittedName>
        <fullName evidence="6">Hemerythrin</fullName>
    </submittedName>
</protein>
<dbReference type="SUPFAM" id="SSF47188">
    <property type="entry name" value="Hemerythrin-like"/>
    <property type="match status" value="1"/>
</dbReference>
<keyword evidence="2" id="KW-0479">Metal-binding</keyword>
<dbReference type="Proteomes" id="UP000515811">
    <property type="component" value="Chromosome"/>
</dbReference>
<evidence type="ECO:0000313" key="7">
    <source>
        <dbReference type="Proteomes" id="UP000515811"/>
    </source>
</evidence>
<comment type="similarity">
    <text evidence="1">Belongs to the hemerythrin family.</text>
</comment>
<keyword evidence="3" id="KW-0408">Iron</keyword>
<dbReference type="CDD" id="cd12107">
    <property type="entry name" value="Hemerythrin"/>
    <property type="match status" value="1"/>
</dbReference>
<sequence length="175" mass="19302">MVALQWSEEMALDLPLMDQTHQEFVELLQAVETADDASVLAAWKALVAHTDAHFAQEDRWMAATRFASGNCHSVQHKVVLQVMREGTERAENGELFVLREMGRELQAWVVQHTQLMDAALALHLRRVGYNPETGEVLSPDHLPAEPIHGCGGACSPRDEEAHGERGELAAATTDA</sequence>
<reference evidence="6 7" key="1">
    <citation type="submission" date="2020-08" db="EMBL/GenBank/DDBJ databases">
        <title>Genome sequence of Diaphorobacter ruginosibacter DSM 27467T.</title>
        <authorList>
            <person name="Hyun D.-W."/>
            <person name="Bae J.-W."/>
        </authorList>
    </citation>
    <scope>NUCLEOTIDE SEQUENCE [LARGE SCALE GENOMIC DNA]</scope>
    <source>
        <strain evidence="6 7">DSM 27467</strain>
    </source>
</reference>
<accession>A0A7G9RPD9</accession>
<keyword evidence="7" id="KW-1185">Reference proteome</keyword>
<dbReference type="KEGG" id="drg:H9K76_00730"/>
<dbReference type="Gene3D" id="1.20.120.50">
    <property type="entry name" value="Hemerythrin-like"/>
    <property type="match status" value="1"/>
</dbReference>
<dbReference type="PANTHER" id="PTHR37164:SF1">
    <property type="entry name" value="BACTERIOHEMERYTHRIN"/>
    <property type="match status" value="1"/>
</dbReference>
<feature type="region of interest" description="Disordered" evidence="4">
    <location>
        <begin position="156"/>
        <end position="175"/>
    </location>
</feature>
<evidence type="ECO:0000256" key="3">
    <source>
        <dbReference type="ARBA" id="ARBA00023004"/>
    </source>
</evidence>
<evidence type="ECO:0000256" key="2">
    <source>
        <dbReference type="ARBA" id="ARBA00022723"/>
    </source>
</evidence>
<proteinExistence type="inferred from homology"/>